<dbReference type="OMA" id="PCEKATR"/>
<reference evidence="4 5" key="3">
    <citation type="journal article" date="2005" name="Nature">
        <title>The map-based sequence of the rice genome.</title>
        <authorList>
            <consortium name="International rice genome sequencing project (IRGSP)"/>
            <person name="Matsumoto T."/>
            <person name="Wu J."/>
            <person name="Kanamori H."/>
            <person name="Katayose Y."/>
            <person name="Fujisawa M."/>
            <person name="Namiki N."/>
            <person name="Mizuno H."/>
            <person name="Yamamoto K."/>
            <person name="Antonio B.A."/>
            <person name="Baba T."/>
            <person name="Sakata K."/>
            <person name="Nagamura Y."/>
            <person name="Aoki H."/>
            <person name="Arikawa K."/>
            <person name="Arita K."/>
            <person name="Bito T."/>
            <person name="Chiden Y."/>
            <person name="Fujitsuka N."/>
            <person name="Fukunaka R."/>
            <person name="Hamada M."/>
            <person name="Harada C."/>
            <person name="Hayashi A."/>
            <person name="Hijishita S."/>
            <person name="Honda M."/>
            <person name="Hosokawa S."/>
            <person name="Ichikawa Y."/>
            <person name="Idonuma A."/>
            <person name="Iijima M."/>
            <person name="Ikeda M."/>
            <person name="Ikeno M."/>
            <person name="Ito K."/>
            <person name="Ito S."/>
            <person name="Ito T."/>
            <person name="Ito Y."/>
            <person name="Ito Y."/>
            <person name="Iwabuchi A."/>
            <person name="Kamiya K."/>
            <person name="Karasawa W."/>
            <person name="Kurita K."/>
            <person name="Katagiri S."/>
            <person name="Kikuta A."/>
            <person name="Kobayashi H."/>
            <person name="Kobayashi N."/>
            <person name="Machita K."/>
            <person name="Maehara T."/>
            <person name="Masukawa M."/>
            <person name="Mizubayashi T."/>
            <person name="Mukai Y."/>
            <person name="Nagasaki H."/>
            <person name="Nagata Y."/>
            <person name="Naito S."/>
            <person name="Nakashima M."/>
            <person name="Nakama Y."/>
            <person name="Nakamichi Y."/>
            <person name="Nakamura M."/>
            <person name="Meguro A."/>
            <person name="Negishi M."/>
            <person name="Ohta I."/>
            <person name="Ohta T."/>
            <person name="Okamoto M."/>
            <person name="Ono N."/>
            <person name="Saji S."/>
            <person name="Sakaguchi M."/>
            <person name="Sakai K."/>
            <person name="Shibata M."/>
            <person name="Shimokawa T."/>
            <person name="Song J."/>
            <person name="Takazaki Y."/>
            <person name="Terasawa K."/>
            <person name="Tsugane M."/>
            <person name="Tsuji K."/>
            <person name="Ueda S."/>
            <person name="Waki K."/>
            <person name="Yamagata H."/>
            <person name="Yamamoto M."/>
            <person name="Yamamoto S."/>
            <person name="Yamane H."/>
            <person name="Yoshiki S."/>
            <person name="Yoshihara R."/>
            <person name="Yukawa K."/>
            <person name="Zhong H."/>
            <person name="Yano M."/>
            <person name="Yuan Q."/>
            <person name="Ouyang S."/>
            <person name="Liu J."/>
            <person name="Jones K.M."/>
            <person name="Gansberger K."/>
            <person name="Moffat K."/>
            <person name="Hill J."/>
            <person name="Bera J."/>
            <person name="Fadrosh D."/>
            <person name="Jin S."/>
            <person name="Johri S."/>
            <person name="Kim M."/>
            <person name="Overton L."/>
            <person name="Reardon M."/>
            <person name="Tsitrin T."/>
            <person name="Vuong H."/>
            <person name="Weaver B."/>
            <person name="Ciecko A."/>
            <person name="Tallon L."/>
            <person name="Jackson J."/>
            <person name="Pai G."/>
            <person name="Aken S.V."/>
            <person name="Utterback T."/>
            <person name="Reidmuller S."/>
            <person name="Feldblyum T."/>
            <person name="Hsiao J."/>
            <person name="Zismann V."/>
            <person name="Iobst S."/>
            <person name="de Vazeille A.R."/>
            <person name="Buell C.R."/>
            <person name="Ying K."/>
            <person name="Li Y."/>
            <person name="Lu T."/>
            <person name="Huang Y."/>
            <person name="Zhao Q."/>
            <person name="Feng Q."/>
            <person name="Zhang L."/>
            <person name="Zhu J."/>
            <person name="Weng Q."/>
            <person name="Mu J."/>
            <person name="Lu Y."/>
            <person name="Fan D."/>
            <person name="Liu Y."/>
            <person name="Guan J."/>
            <person name="Zhang Y."/>
            <person name="Yu S."/>
            <person name="Liu X."/>
            <person name="Zhang Y."/>
            <person name="Hong G."/>
            <person name="Han B."/>
            <person name="Choisne N."/>
            <person name="Demange N."/>
            <person name="Orjeda G."/>
            <person name="Samain S."/>
            <person name="Cattolico L."/>
            <person name="Pelletier E."/>
            <person name="Couloux A."/>
            <person name="Segurens B."/>
            <person name="Wincker P."/>
            <person name="D'Hont A."/>
            <person name="Scarpelli C."/>
            <person name="Weissenbach J."/>
            <person name="Salanoubat M."/>
            <person name="Quetier F."/>
            <person name="Yu Y."/>
            <person name="Kim H.R."/>
            <person name="Rambo T."/>
            <person name="Currie J."/>
            <person name="Collura K."/>
            <person name="Luo M."/>
            <person name="Yang T."/>
            <person name="Ammiraju J.S.S."/>
            <person name="Engler F."/>
            <person name="Soderlund C."/>
            <person name="Wing R.A."/>
            <person name="Palmer L.E."/>
            <person name="de la Bastide M."/>
            <person name="Spiegel L."/>
            <person name="Nascimento L."/>
            <person name="Zutavern T."/>
            <person name="O'Shaughnessy A."/>
            <person name="Dike S."/>
            <person name="Dedhia N."/>
            <person name="Preston R."/>
            <person name="Balija V."/>
            <person name="McCombie W.R."/>
            <person name="Chow T."/>
            <person name="Chen H."/>
            <person name="Chung M."/>
            <person name="Chen C."/>
            <person name="Shaw J."/>
            <person name="Wu H."/>
            <person name="Hsiao K."/>
            <person name="Chao Y."/>
            <person name="Chu M."/>
            <person name="Cheng C."/>
            <person name="Hour A."/>
            <person name="Lee P."/>
            <person name="Lin S."/>
            <person name="Lin Y."/>
            <person name="Liou J."/>
            <person name="Liu S."/>
            <person name="Hsing Y."/>
            <person name="Raghuvanshi S."/>
            <person name="Mohanty A."/>
            <person name="Bharti A.K."/>
            <person name="Gaur A."/>
            <person name="Gupta V."/>
            <person name="Kumar D."/>
            <person name="Ravi V."/>
            <person name="Vij S."/>
            <person name="Kapur A."/>
            <person name="Khurana P."/>
            <person name="Khurana P."/>
            <person name="Khurana J.P."/>
            <person name="Tyagi A.K."/>
            <person name="Gaikwad K."/>
            <person name="Singh A."/>
            <person name="Dalal V."/>
            <person name="Srivastava S."/>
            <person name="Dixit A."/>
            <person name="Pal A.K."/>
            <person name="Ghazi I.A."/>
            <person name="Yadav M."/>
            <person name="Pandit A."/>
            <person name="Bhargava A."/>
            <person name="Sureshbabu K."/>
            <person name="Batra K."/>
            <person name="Sharma T.R."/>
            <person name="Mohapatra T."/>
            <person name="Singh N.K."/>
            <person name="Messing J."/>
            <person name="Nelson A.B."/>
            <person name="Fuks G."/>
            <person name="Kavchok S."/>
            <person name="Keizer G."/>
            <person name="Linton E."/>
            <person name="Llaca V."/>
            <person name="Song R."/>
            <person name="Tanyolac B."/>
            <person name="Young S."/>
            <person name="Ho-Il K."/>
            <person name="Hahn J.H."/>
            <person name="Sangsakoo G."/>
            <person name="Vanavichit A."/>
            <person name="de Mattos Luiz.A.T."/>
            <person name="Zimmer P.D."/>
            <person name="Malone G."/>
            <person name="Dellagostin O."/>
            <person name="de Oliveira A.C."/>
            <person name="Bevan M."/>
            <person name="Bancroft I."/>
            <person name="Minx P."/>
            <person name="Cordum H."/>
            <person name="Wilson R."/>
            <person name="Cheng Z."/>
            <person name="Jin W."/>
            <person name="Jiang J."/>
            <person name="Leong S.A."/>
            <person name="Iwama H."/>
            <person name="Gojobori T."/>
            <person name="Itoh T."/>
            <person name="Niimura Y."/>
            <person name="Fujii Y."/>
            <person name="Habara T."/>
            <person name="Sakai H."/>
            <person name="Sato Y."/>
            <person name="Wilson G."/>
            <person name="Kumar K."/>
            <person name="McCouch S."/>
            <person name="Juretic N."/>
            <person name="Hoen D."/>
            <person name="Wright S."/>
            <person name="Bruskiewich R."/>
            <person name="Bureau T."/>
            <person name="Miyao A."/>
            <person name="Hirochika H."/>
            <person name="Nishikawa T."/>
            <person name="Kadowaki K."/>
            <person name="Sugiura M."/>
            <person name="Burr B."/>
            <person name="Sasaki T."/>
        </authorList>
    </citation>
    <scope>NUCLEOTIDE SEQUENCE [LARGE SCALE GENOMIC DNA]</scope>
    <source>
        <strain evidence="5">cv. Nipponbare</strain>
    </source>
</reference>
<reference evidence="4" key="8">
    <citation type="submission" date="2012-08" db="EMBL/GenBank/DDBJ databases">
        <title>Oryza sativa nipponbare(GA3) genomic DNA, chromosome 6.</title>
        <authorList>
            <consortium name="IRGSP(International Rice Genome Sequencing Project)"/>
        </authorList>
    </citation>
    <scope>NUCLEOTIDE SEQUENCE</scope>
</reference>
<reference evidence="4" key="5">
    <citation type="journal article" date="2007" name="Genome Res.">
        <title>Curated Genome Annotation of Oryza sativa ssp. japonica and Comparative Genome Analysis with Arabidopsis thaliana.</title>
        <authorList>
            <consortium name="The Rice Annotation Project (RAP)"/>
            <person name="Itoh T."/>
            <person name="Tanaka T."/>
            <person name="Barrero R.A."/>
            <person name="Yamasaki C."/>
            <person name="Fujii Y."/>
            <person name="Hilton P.B."/>
            <person name="Antonio B.A."/>
            <person name="Aono H."/>
            <person name="Apweiler R."/>
            <person name="Bruskiewich R."/>
            <person name="Bureau T."/>
            <person name="Burr F."/>
            <person name="Costa de Oliveira A."/>
            <person name="Fuks G."/>
            <person name="Habara T."/>
            <person name="Haberer G."/>
            <person name="Han B."/>
            <person name="Harada E."/>
            <person name="Hiraki A.T."/>
            <person name="Hirochika H."/>
            <person name="Hoen D."/>
            <person name="Hokari H."/>
            <person name="Hosokawa S."/>
            <person name="Hsing Y."/>
            <person name="Ikawa H."/>
            <person name="Ikeo K."/>
            <person name="Imanishi T."/>
            <person name="Ito Y."/>
            <person name="Jaiswal P."/>
            <person name="Kanno M."/>
            <person name="Kawahara Y."/>
            <person name="Kawamura T."/>
            <person name="Kawashima H."/>
            <person name="Khurana J.P."/>
            <person name="Kikuchi S."/>
            <person name="Komatsu S."/>
            <person name="Koyanagi K.O."/>
            <person name="Kubooka H."/>
            <person name="Lieberherr D."/>
            <person name="Lin Y.C."/>
            <person name="Lonsdale D."/>
            <person name="Matsumoto T."/>
            <person name="Matsuya A."/>
            <person name="McCombie W.R."/>
            <person name="Messing J."/>
            <person name="Miyao A."/>
            <person name="Mulder N."/>
            <person name="Nagamura Y."/>
            <person name="Nam J."/>
            <person name="Namiki N."/>
            <person name="Numa H."/>
            <person name="Nurimoto S."/>
            <person name="O'donovan C."/>
            <person name="Ohyanagi H."/>
            <person name="Okido T."/>
            <person name="Oota S."/>
            <person name="Osato N."/>
            <person name="Palmer L.E."/>
            <person name="Quetier F."/>
            <person name="Raghuvanshi S."/>
            <person name="Saichi N."/>
            <person name="Sakai H."/>
            <person name="Sakai Y."/>
            <person name="Sakata K."/>
            <person name="Sakurai T."/>
            <person name="Sato F."/>
            <person name="Sato Y."/>
            <person name="Schoof H."/>
            <person name="Seki M."/>
            <person name="Shibata M."/>
            <person name="Shimizu Y."/>
            <person name="Shinozaki K."/>
            <person name="Shinso Y."/>
            <person name="Singh N.K."/>
            <person name="Smith-White B."/>
            <person name="Takeda J."/>
            <person name="Tanino M."/>
            <person name="Tatusova T."/>
            <person name="Thongjuea S."/>
            <person name="Todokoro F."/>
            <person name="Tsugane M."/>
            <person name="Tyagi A.K."/>
            <person name="Vanavichit A."/>
            <person name="Wang A."/>
            <person name="Wing R.A."/>
            <person name="Yamaguchi K."/>
            <person name="Yamamoto M."/>
            <person name="Yamamoto N."/>
            <person name="Yu Y."/>
            <person name="Zhang H."/>
            <person name="Zhao Q."/>
            <person name="Higo K."/>
            <person name="Burr B."/>
            <person name="Gojobori T."/>
            <person name="Sasaki T."/>
        </authorList>
    </citation>
    <scope>NUCLEOTIDE SEQUENCE</scope>
</reference>
<reference evidence="5" key="7">
    <citation type="journal article" date="2008" name="Nucleic Acids Res.">
        <title>The rice annotation project database (RAP-DB): 2008 update.</title>
        <authorList>
            <consortium name="The rice annotation project (RAP)"/>
        </authorList>
    </citation>
    <scope>GENOME REANNOTATION</scope>
    <source>
        <strain evidence="5">cv. Nipponbare</strain>
    </source>
</reference>
<evidence type="ECO:0000256" key="1">
    <source>
        <dbReference type="SAM" id="MobiDB-lite"/>
    </source>
</evidence>
<dbReference type="KEGG" id="dosa:Os06g0627400"/>
<evidence type="ECO:0000313" key="2">
    <source>
        <dbReference type="EMBL" id="BAD37385.1"/>
    </source>
</evidence>
<evidence type="ECO:0000313" key="3">
    <source>
        <dbReference type="EMBL" id="BAD37710.1"/>
    </source>
</evidence>
<evidence type="ECO:0000313" key="5">
    <source>
        <dbReference type="Proteomes" id="UP000000763"/>
    </source>
</evidence>
<sequence>MLLGERDVGDAKDGEDATHGALPGGEVSAAAAATTSPCVARPSGAASLHQEAASYHCSSTSSSSSRRCYWSCAREASSSISVDGGAKARGVLTLALGRWRRRSPSPPFSLPDLVRHRPPAPPLPLAVAPLPSTRCFPSFLTRGGAADDDATRAVPSARATTPSTCAAARVALLPPCEKATREGQEGKSRIGERKGNAGTSPDAAKSSQER</sequence>
<proteinExistence type="predicted"/>
<dbReference type="Proteomes" id="UP000000763">
    <property type="component" value="Chromosome 6"/>
</dbReference>
<feature type="region of interest" description="Disordered" evidence="1">
    <location>
        <begin position="1"/>
        <end position="43"/>
    </location>
</feature>
<name>A0A0P0WZ89_ORYSJ</name>
<dbReference type="EMBL" id="AP003541">
    <property type="protein sequence ID" value="BAD37385.1"/>
    <property type="molecule type" value="Genomic_DNA"/>
</dbReference>
<dbReference type="Gramene" id="Os06t0627400-01">
    <property type="protein sequence ID" value="Os06t0627400-01"/>
    <property type="gene ID" value="Os06g0627400"/>
</dbReference>
<accession>A0A0P0WZ89</accession>
<reference evidence="4" key="9">
    <citation type="submission" date="2012-08" db="EMBL/GenBank/DDBJ databases">
        <title>The Second Rice Annotation Project Meeting (RAP2).</title>
        <authorList>
            <consortium name="The Rice Annotation Project (RAP)"/>
        </authorList>
    </citation>
    <scope>NUCLEOTIDE SEQUENCE</scope>
</reference>
<dbReference type="AlphaFoldDB" id="A0A0P0WZ89"/>
<dbReference type="EMBL" id="AP008212">
    <property type="protein sequence ID" value="BAH93641.1"/>
    <property type="molecule type" value="Genomic_DNA"/>
</dbReference>
<dbReference type="EMBL" id="AP004733">
    <property type="protein sequence ID" value="BAD37710.1"/>
    <property type="molecule type" value="Genomic_DNA"/>
</dbReference>
<reference evidence="4" key="6">
    <citation type="journal article" date="2008" name="Nucleic Acids Res.">
        <title>The Rice Annotation Project Database (RAP-DB): 2008 update.</title>
        <authorList>
            <consortium name="The Rice Annotation Project (RAP)"/>
            <person name="Tanaka T."/>
            <person name="Antonio B.A."/>
            <person name="Kikuchi S."/>
            <person name="Matsumoto T."/>
            <person name="Nagamura Y."/>
            <person name="Numa H."/>
            <person name="Sakai H."/>
            <person name="Wu J."/>
            <person name="Itoh T."/>
            <person name="Sasaki T."/>
            <person name="Aono R."/>
            <person name="Fujii Y."/>
            <person name="Habara T."/>
            <person name="Harada E."/>
            <person name="Kanno M."/>
            <person name="Kawahara Y."/>
            <person name="Kawashima H."/>
            <person name="Kubooka H."/>
            <person name="Matsuya A."/>
            <person name="Nakaoka H."/>
            <person name="Saichi N."/>
            <person name="Sanbonmatsu R."/>
            <person name="Sato Y."/>
            <person name="Shinso Y."/>
            <person name="Suzuki M."/>
            <person name="Takeda J."/>
            <person name="Tanino M."/>
            <person name="Todokoro F."/>
            <person name="Yamaguchi K."/>
            <person name="Yamamoto N."/>
            <person name="Yamasaki C."/>
            <person name="Imanishi T."/>
            <person name="Okido T."/>
            <person name="Tada M."/>
            <person name="Ikeo K."/>
            <person name="Tateno Y."/>
            <person name="Gojobori T."/>
            <person name="Lin Y.C."/>
            <person name="Wei F.J."/>
            <person name="Hsing Y.I."/>
            <person name="Zhao Q."/>
            <person name="Han B."/>
            <person name="Kramer M.R."/>
            <person name="McCombie R.W."/>
            <person name="Lonsdale D."/>
            <person name="O'Donovan C.C."/>
            <person name="Whitfield E.J."/>
            <person name="Apweiler R."/>
            <person name="Koyanagi K.O."/>
            <person name="Khurana J.P."/>
            <person name="Raghuvanshi S."/>
            <person name="Singh N.K."/>
            <person name="Tyagi A.K."/>
            <person name="Haberer G."/>
            <person name="Fujisawa M."/>
            <person name="Hosokawa S."/>
            <person name="Ito Y."/>
            <person name="Ikawa H."/>
            <person name="Shibata M."/>
            <person name="Yamamoto M."/>
            <person name="Bruskiewich R.M."/>
            <person name="Hoen D.R."/>
            <person name="Bureau TE."/>
            <person name="Namiki N."/>
            <person name="Ohyanagi H."/>
            <person name="Sakai Y."/>
            <person name="Nobushima S."/>
            <person name="Sakata K."/>
            <person name="Barrero R.A."/>
            <person name="Sato Y."/>
            <person name="Souvorov A."/>
            <person name="Smith-White B."/>
            <person name="Tatusova T."/>
            <person name="An S."/>
            <person name="An G."/>
            <person name="OOta S."/>
            <person name="Fuks G."/>
            <person name="Messing J."/>
            <person name="Christie K.R."/>
            <person name="Lieberherr D."/>
            <person name="Kim H."/>
            <person name="Zuccolo A."/>
            <person name="Wing R.A."/>
            <person name="Nobuta K."/>
            <person name="Green P.J."/>
            <person name="Lu C."/>
            <person name="Meyers BC."/>
            <person name="Chaparro C."/>
            <person name="Piegu B."/>
            <person name="Panaud O."/>
            <person name="Echeverria M."/>
        </authorList>
    </citation>
    <scope>NUCLEOTIDE SEQUENCE</scope>
</reference>
<organism evidence="3 5">
    <name type="scientific">Oryza sativa subsp. japonica</name>
    <name type="common">Rice</name>
    <dbReference type="NCBI Taxonomy" id="39947"/>
    <lineage>
        <taxon>Eukaryota</taxon>
        <taxon>Viridiplantae</taxon>
        <taxon>Streptophyta</taxon>
        <taxon>Embryophyta</taxon>
        <taxon>Tracheophyta</taxon>
        <taxon>Spermatophyta</taxon>
        <taxon>Magnoliopsida</taxon>
        <taxon>Liliopsida</taxon>
        <taxon>Poales</taxon>
        <taxon>Poaceae</taxon>
        <taxon>BOP clade</taxon>
        <taxon>Oryzoideae</taxon>
        <taxon>Oryzeae</taxon>
        <taxon>Oryzinae</taxon>
        <taxon>Oryza</taxon>
        <taxon>Oryza sativa</taxon>
    </lineage>
</organism>
<feature type="compositionally biased region" description="Basic and acidic residues" evidence="1">
    <location>
        <begin position="178"/>
        <end position="195"/>
    </location>
</feature>
<evidence type="ECO:0000313" key="4">
    <source>
        <dbReference type="EMBL" id="BAH93641.1"/>
    </source>
</evidence>
<protein>
    <submittedName>
        <fullName evidence="4">Os06g0627400 protein</fullName>
    </submittedName>
</protein>
<feature type="region of interest" description="Disordered" evidence="1">
    <location>
        <begin position="173"/>
        <end position="210"/>
    </location>
</feature>
<reference evidence="2" key="1">
    <citation type="submission" date="2001-04" db="EMBL/GenBank/DDBJ databases">
        <title>Oryza sativa nipponbare(GA3) genomic DNA, chromosome 6, PAC clone:P0530H05.</title>
        <authorList>
            <person name="Sasaki T."/>
            <person name="Matsumoto T."/>
            <person name="Yamamoto K."/>
        </authorList>
    </citation>
    <scope>NUCLEOTIDE SEQUENCE</scope>
</reference>
<feature type="compositionally biased region" description="Basic and acidic residues" evidence="1">
    <location>
        <begin position="1"/>
        <end position="18"/>
    </location>
</feature>
<gene>
    <name evidence="4" type="ordered locus">Os06g0627400</name>
    <name evidence="3" type="ORF">OSJNBa0023I22.2</name>
    <name evidence="2" type="ORF">P0530H05.17</name>
</gene>
<reference evidence="4" key="4">
    <citation type="journal article" date="2006" name="Nucleic Acids Res.">
        <title>The Rice Annotation Project Database (RAP-DB): hub for Oryza sativa ssp. japonica genome information.</title>
        <authorList>
            <person name="Ohyanagi H."/>
            <person name="Tanaka T."/>
            <person name="Sakai H."/>
            <person name="Shigemoto Y."/>
            <person name="Yamaguchi K."/>
            <person name="Habara T."/>
            <person name="Fujii Y."/>
            <person name="Antonio B.A."/>
            <person name="Nagamura Y."/>
            <person name="Imanishi T."/>
            <person name="Ikeo K."/>
            <person name="Itoh T."/>
            <person name="Gojobori T."/>
            <person name="Sasaki T."/>
        </authorList>
    </citation>
    <scope>NUCLEOTIDE SEQUENCE</scope>
</reference>
<reference evidence="3" key="2">
    <citation type="submission" date="2002-02" db="EMBL/GenBank/DDBJ databases">
        <title>Oryza sativa nipponbare(GA3) genomic DNA, chromosome 6, BAC clone:OSJNBa0023I22.</title>
        <authorList>
            <person name="Sasaki T."/>
            <person name="Matsumoto T."/>
            <person name="Yamamoto K."/>
        </authorList>
    </citation>
    <scope>NUCLEOTIDE SEQUENCE</scope>
</reference>